<gene>
    <name evidence="3" type="ORF">CR513_55784</name>
</gene>
<name>A0A371EI21_MUCPR</name>
<dbReference type="InterPro" id="IPR035925">
    <property type="entry name" value="BSD_dom_sf"/>
</dbReference>
<protein>
    <recommendedName>
        <fullName evidence="2">BSD domain-containing protein</fullName>
    </recommendedName>
</protein>
<reference evidence="3" key="1">
    <citation type="submission" date="2018-05" db="EMBL/GenBank/DDBJ databases">
        <title>Draft genome of Mucuna pruriens seed.</title>
        <authorList>
            <person name="Nnadi N.E."/>
            <person name="Vos R."/>
            <person name="Hasami M.H."/>
            <person name="Devisetty U.K."/>
            <person name="Aguiy J.C."/>
        </authorList>
    </citation>
    <scope>NUCLEOTIDE SEQUENCE [LARGE SCALE GENOMIC DNA]</scope>
    <source>
        <strain evidence="3">JCA_2017</strain>
    </source>
</reference>
<feature type="compositionally biased region" description="Polar residues" evidence="1">
    <location>
        <begin position="276"/>
        <end position="287"/>
    </location>
</feature>
<feature type="region of interest" description="Disordered" evidence="1">
    <location>
        <begin position="274"/>
        <end position="304"/>
    </location>
</feature>
<dbReference type="SMART" id="SM00751">
    <property type="entry name" value="BSD"/>
    <property type="match status" value="1"/>
</dbReference>
<feature type="region of interest" description="Disordered" evidence="1">
    <location>
        <begin position="1"/>
        <end position="35"/>
    </location>
</feature>
<dbReference type="AlphaFoldDB" id="A0A371EI21"/>
<evidence type="ECO:0000259" key="2">
    <source>
        <dbReference type="SMART" id="SM00751"/>
    </source>
</evidence>
<evidence type="ECO:0000256" key="1">
    <source>
        <dbReference type="SAM" id="MobiDB-lite"/>
    </source>
</evidence>
<dbReference type="STRING" id="157652.A0A371EI21"/>
<evidence type="ECO:0000313" key="4">
    <source>
        <dbReference type="Proteomes" id="UP000257109"/>
    </source>
</evidence>
<dbReference type="PANTHER" id="PTHR31923">
    <property type="entry name" value="BSD DOMAIN-CONTAINING PROTEIN"/>
    <property type="match status" value="1"/>
</dbReference>
<keyword evidence="4" id="KW-1185">Reference proteome</keyword>
<dbReference type="SUPFAM" id="SSF140383">
    <property type="entry name" value="BSD domain-like"/>
    <property type="match status" value="1"/>
</dbReference>
<feature type="region of interest" description="Disordered" evidence="1">
    <location>
        <begin position="354"/>
        <end position="426"/>
    </location>
</feature>
<dbReference type="PANTHER" id="PTHR31923:SF9">
    <property type="entry name" value="BSD DOMAIN-CONTAINING PROTEIN"/>
    <property type="match status" value="1"/>
</dbReference>
<comment type="caution">
    <text evidence="3">The sequence shown here is derived from an EMBL/GenBank/DDBJ whole genome shotgun (WGS) entry which is preliminary data.</text>
</comment>
<accession>A0A371EI21</accession>
<dbReference type="OrthoDB" id="1076611at2759"/>
<dbReference type="EMBL" id="QJKJ01013840">
    <property type="protein sequence ID" value="RDX65549.1"/>
    <property type="molecule type" value="Genomic_DNA"/>
</dbReference>
<feature type="domain" description="BSD" evidence="2">
    <location>
        <begin position="154"/>
        <end position="205"/>
    </location>
</feature>
<feature type="compositionally biased region" description="Basic and acidic residues" evidence="1">
    <location>
        <begin position="369"/>
        <end position="378"/>
    </location>
</feature>
<dbReference type="InterPro" id="IPR005607">
    <property type="entry name" value="BSD_dom"/>
</dbReference>
<sequence length="426" mass="47314">MSWLFKSNHPDPESSPLHRTAIHSPSPPIAAADSHGVKDDISHIFRGVANFLAPPPSSSSSSAGDSSSSQALTGIRNDLVEIGGSFKNSLSLISSNKAVTGISKFASQLLQLEPDQRRTEDDAVPGITRDVVRFVEEISAQPECWTEFPLPLHNAEFSMSNSQREHALAIERLVPEFVALRLNLCSYMNVEKFWMIYFLLILPRLNQHDFECLSTPKASHVYPILSYFQLIHLNSKAKYVLNSFDLISLLKSPVDLIVEARDVLLQKLGEKKNLQAGESGTPSTVDTYQEGREECGRESIPSAQNQTLTEVTNAVEGLEVDDMIGSEKWLEDTDIDATSLTSCTKLQQGEDVSFSDLEDDGSYSSDKYSGYREAHDIRGSSPEGNNSDWVQLHESSERDGRKKAIRLKGKDSEDESNDWLTIDDFN</sequence>
<evidence type="ECO:0000313" key="3">
    <source>
        <dbReference type="EMBL" id="RDX65549.1"/>
    </source>
</evidence>
<proteinExistence type="predicted"/>
<organism evidence="3 4">
    <name type="scientific">Mucuna pruriens</name>
    <name type="common">Velvet bean</name>
    <name type="synonym">Dolichos pruriens</name>
    <dbReference type="NCBI Taxonomy" id="157652"/>
    <lineage>
        <taxon>Eukaryota</taxon>
        <taxon>Viridiplantae</taxon>
        <taxon>Streptophyta</taxon>
        <taxon>Embryophyta</taxon>
        <taxon>Tracheophyta</taxon>
        <taxon>Spermatophyta</taxon>
        <taxon>Magnoliopsida</taxon>
        <taxon>eudicotyledons</taxon>
        <taxon>Gunneridae</taxon>
        <taxon>Pentapetalae</taxon>
        <taxon>rosids</taxon>
        <taxon>fabids</taxon>
        <taxon>Fabales</taxon>
        <taxon>Fabaceae</taxon>
        <taxon>Papilionoideae</taxon>
        <taxon>50 kb inversion clade</taxon>
        <taxon>NPAAA clade</taxon>
        <taxon>indigoferoid/millettioid clade</taxon>
        <taxon>Phaseoleae</taxon>
        <taxon>Mucuna</taxon>
    </lineage>
</organism>
<dbReference type="Proteomes" id="UP000257109">
    <property type="component" value="Unassembled WGS sequence"/>
</dbReference>